<dbReference type="Pfam" id="PF00753">
    <property type="entry name" value="Lactamase_B"/>
    <property type="match status" value="1"/>
</dbReference>
<evidence type="ECO:0000256" key="6">
    <source>
        <dbReference type="ARBA" id="ARBA00012865"/>
    </source>
</evidence>
<reference evidence="15 16" key="1">
    <citation type="submission" date="2020-08" db="EMBL/GenBank/DDBJ databases">
        <title>Arenibacter gaetbuli sp. nov., isolated from a sand dune.</title>
        <authorList>
            <person name="Park S."/>
            <person name="Yoon J.-H."/>
        </authorList>
    </citation>
    <scope>NUCLEOTIDE SEQUENCE [LARGE SCALE GENOMIC DNA]</scope>
    <source>
        <strain evidence="15 16">BSSL-BM3</strain>
    </source>
</reference>
<evidence type="ECO:0000256" key="9">
    <source>
        <dbReference type="ARBA" id="ARBA00022764"/>
    </source>
</evidence>
<dbReference type="InterPro" id="IPR001279">
    <property type="entry name" value="Metallo-B-lactamas"/>
</dbReference>
<keyword evidence="7" id="KW-0479">Metal-binding</keyword>
<protein>
    <recommendedName>
        <fullName evidence="6">beta-lactamase</fullName>
        <ecNumber evidence="6">3.5.2.6</ecNumber>
    </recommendedName>
</protein>
<evidence type="ECO:0000256" key="4">
    <source>
        <dbReference type="ARBA" id="ARBA00005250"/>
    </source>
</evidence>
<evidence type="ECO:0000313" key="16">
    <source>
        <dbReference type="Proteomes" id="UP000618952"/>
    </source>
</evidence>
<dbReference type="SUPFAM" id="SSF56281">
    <property type="entry name" value="Metallo-hydrolase/oxidoreductase"/>
    <property type="match status" value="1"/>
</dbReference>
<name>A0ABR7QRI0_9FLAO</name>
<organism evidence="15 16">
    <name type="scientific">Arenibacter arenosicollis</name>
    <dbReference type="NCBI Taxonomy" id="2762274"/>
    <lineage>
        <taxon>Bacteria</taxon>
        <taxon>Pseudomonadati</taxon>
        <taxon>Bacteroidota</taxon>
        <taxon>Flavobacteriia</taxon>
        <taxon>Flavobacteriales</taxon>
        <taxon>Flavobacteriaceae</taxon>
        <taxon>Arenibacter</taxon>
    </lineage>
</organism>
<keyword evidence="12" id="KW-0046">Antibiotic resistance</keyword>
<dbReference type="NCBIfam" id="NF033088">
    <property type="entry name" value="bla_subclass_B1"/>
    <property type="match status" value="1"/>
</dbReference>
<comment type="caution">
    <text evidence="15">The sequence shown here is derived from an EMBL/GenBank/DDBJ whole genome shotgun (WGS) entry which is preliminary data.</text>
</comment>
<evidence type="ECO:0000256" key="1">
    <source>
        <dbReference type="ARBA" id="ARBA00001526"/>
    </source>
</evidence>
<dbReference type="RefSeq" id="WP_187586996.1">
    <property type="nucleotide sequence ID" value="NZ_JACLHY010000022.1"/>
</dbReference>
<keyword evidence="11" id="KW-0862">Zinc</keyword>
<dbReference type="InterPro" id="IPR036866">
    <property type="entry name" value="RibonucZ/Hydroxyglut_hydro"/>
</dbReference>
<dbReference type="GO" id="GO:0008800">
    <property type="term" value="F:beta-lactamase activity"/>
    <property type="evidence" value="ECO:0007669"/>
    <property type="project" value="UniProtKB-EC"/>
</dbReference>
<keyword evidence="8 13" id="KW-0732">Signal</keyword>
<comment type="catalytic activity">
    <reaction evidence="1">
        <text>a beta-lactam + H2O = a substituted beta-amino acid</text>
        <dbReference type="Rhea" id="RHEA:20401"/>
        <dbReference type="ChEBI" id="CHEBI:15377"/>
        <dbReference type="ChEBI" id="CHEBI:35627"/>
        <dbReference type="ChEBI" id="CHEBI:140347"/>
        <dbReference type="EC" id="3.5.2.6"/>
    </reaction>
</comment>
<dbReference type="InterPro" id="IPR050855">
    <property type="entry name" value="NDM-1-like"/>
</dbReference>
<feature type="domain" description="Metallo-beta-lactamase" evidence="14">
    <location>
        <begin position="78"/>
        <end position="249"/>
    </location>
</feature>
<keyword evidence="10 15" id="KW-0378">Hydrolase</keyword>
<sequence>MSKYPLPIILIAALSLLAFKASPFQTNTTKAAKIQVMNLAPGDSLKVYESENLIVLKLSQHIYQHISFLNTDDFGKVACNGILVINNHKGVVFDTPTDNISSLELIKFVTKKLKTDITAVIPTHFHEDCIGGIANFVDKGIPVYANNKTMVLLNTEKSNFTKHIQEFNGKLSLHVGGKKVYAEYFGEGHTKDNIIGYFPEDEAIFGGCLIKEENAGKGYLGDANTAEWPATVQNIKLKYPATKIVIPGHGKYGGMALLDYTIQLFQ</sequence>
<evidence type="ECO:0000256" key="12">
    <source>
        <dbReference type="ARBA" id="ARBA00023251"/>
    </source>
</evidence>
<gene>
    <name evidence="15" type="primary">bla</name>
    <name evidence="15" type="ORF">H4O18_17510</name>
</gene>
<evidence type="ECO:0000256" key="2">
    <source>
        <dbReference type="ARBA" id="ARBA00001947"/>
    </source>
</evidence>
<comment type="cofactor">
    <cofactor evidence="2">
        <name>Zn(2+)</name>
        <dbReference type="ChEBI" id="CHEBI:29105"/>
    </cofactor>
</comment>
<comment type="subcellular location">
    <subcellularLocation>
        <location evidence="3">Periplasm</location>
    </subcellularLocation>
</comment>
<comment type="subunit">
    <text evidence="5">Monomer.</text>
</comment>
<evidence type="ECO:0000256" key="7">
    <source>
        <dbReference type="ARBA" id="ARBA00022723"/>
    </source>
</evidence>
<evidence type="ECO:0000256" key="3">
    <source>
        <dbReference type="ARBA" id="ARBA00004418"/>
    </source>
</evidence>
<evidence type="ECO:0000259" key="14">
    <source>
        <dbReference type="SMART" id="SM00849"/>
    </source>
</evidence>
<feature type="signal peptide" evidence="13">
    <location>
        <begin position="1"/>
        <end position="20"/>
    </location>
</feature>
<keyword evidence="9" id="KW-0574">Periplasm</keyword>
<dbReference type="SMART" id="SM00849">
    <property type="entry name" value="Lactamase_B"/>
    <property type="match status" value="1"/>
</dbReference>
<dbReference type="EMBL" id="JACLHY010000022">
    <property type="protein sequence ID" value="MBC8769801.1"/>
    <property type="molecule type" value="Genomic_DNA"/>
</dbReference>
<feature type="chain" id="PRO_5047055527" description="beta-lactamase" evidence="13">
    <location>
        <begin position="21"/>
        <end position="266"/>
    </location>
</feature>
<proteinExistence type="inferred from homology"/>
<evidence type="ECO:0000256" key="8">
    <source>
        <dbReference type="ARBA" id="ARBA00022729"/>
    </source>
</evidence>
<evidence type="ECO:0000256" key="13">
    <source>
        <dbReference type="SAM" id="SignalP"/>
    </source>
</evidence>
<keyword evidence="16" id="KW-1185">Reference proteome</keyword>
<comment type="similarity">
    <text evidence="4">Belongs to the metallo-beta-lactamase superfamily. Class-B beta-lactamase family.</text>
</comment>
<evidence type="ECO:0000256" key="11">
    <source>
        <dbReference type="ARBA" id="ARBA00022833"/>
    </source>
</evidence>
<dbReference type="InterPro" id="IPR058199">
    <property type="entry name" value="BlaB//VIM/IMP-1"/>
</dbReference>
<dbReference type="PANTHER" id="PTHR42951:SF4">
    <property type="entry name" value="ACYL-COENZYME A THIOESTERASE MBLAC2"/>
    <property type="match status" value="1"/>
</dbReference>
<accession>A0ABR7QRI0</accession>
<evidence type="ECO:0000313" key="15">
    <source>
        <dbReference type="EMBL" id="MBC8769801.1"/>
    </source>
</evidence>
<dbReference type="PANTHER" id="PTHR42951">
    <property type="entry name" value="METALLO-BETA-LACTAMASE DOMAIN-CONTAINING"/>
    <property type="match status" value="1"/>
</dbReference>
<dbReference type="EC" id="3.5.2.6" evidence="6"/>
<evidence type="ECO:0000256" key="10">
    <source>
        <dbReference type="ARBA" id="ARBA00022801"/>
    </source>
</evidence>
<dbReference type="Gene3D" id="3.60.15.10">
    <property type="entry name" value="Ribonuclease Z/Hydroxyacylglutathione hydrolase-like"/>
    <property type="match status" value="1"/>
</dbReference>
<dbReference type="Proteomes" id="UP000618952">
    <property type="component" value="Unassembled WGS sequence"/>
</dbReference>
<evidence type="ECO:0000256" key="5">
    <source>
        <dbReference type="ARBA" id="ARBA00011245"/>
    </source>
</evidence>